<dbReference type="AlphaFoldDB" id="A0A1I7JXI1"/>
<proteinExistence type="predicted"/>
<gene>
    <name evidence="1" type="ORF">SAMN05216552_1013136</name>
</gene>
<protein>
    <submittedName>
        <fullName evidence="1">Type VI secretion system protein ImpH</fullName>
    </submittedName>
</protein>
<dbReference type="OrthoDB" id="1523296at2"/>
<dbReference type="Proteomes" id="UP000199391">
    <property type="component" value="Unassembled WGS sequence"/>
</dbReference>
<dbReference type="STRING" id="1035707.SAMN05216552_1013136"/>
<accession>A0A1I7JXI1</accession>
<dbReference type="EMBL" id="FPBO01000013">
    <property type="protein sequence ID" value="SFU89868.1"/>
    <property type="molecule type" value="Genomic_DNA"/>
</dbReference>
<evidence type="ECO:0000313" key="1">
    <source>
        <dbReference type="EMBL" id="SFU89868.1"/>
    </source>
</evidence>
<dbReference type="PANTHER" id="PTHR35564:SF4">
    <property type="entry name" value="CYTOPLASMIC PROTEIN"/>
    <property type="match status" value="1"/>
</dbReference>
<keyword evidence="2" id="KW-1185">Reference proteome</keyword>
<dbReference type="RefSeq" id="WP_093556509.1">
    <property type="nucleotide sequence ID" value="NZ_FPBO01000013.1"/>
</dbReference>
<reference evidence="2" key="1">
    <citation type="submission" date="2016-10" db="EMBL/GenBank/DDBJ databases">
        <authorList>
            <person name="Varghese N."/>
            <person name="Submissions S."/>
        </authorList>
    </citation>
    <scope>NUCLEOTIDE SEQUENCE [LARGE SCALE GENOMIC DNA]</scope>
    <source>
        <strain evidence="2">CGMCC 1.11014</strain>
    </source>
</reference>
<dbReference type="Pfam" id="PF06996">
    <property type="entry name" value="T6SS_TssG"/>
    <property type="match status" value="1"/>
</dbReference>
<evidence type="ECO:0000313" key="2">
    <source>
        <dbReference type="Proteomes" id="UP000199391"/>
    </source>
</evidence>
<organism evidence="1 2">
    <name type="scientific">Pseudoduganella namucuonensis</name>
    <dbReference type="NCBI Taxonomy" id="1035707"/>
    <lineage>
        <taxon>Bacteria</taxon>
        <taxon>Pseudomonadati</taxon>
        <taxon>Pseudomonadota</taxon>
        <taxon>Betaproteobacteria</taxon>
        <taxon>Burkholderiales</taxon>
        <taxon>Oxalobacteraceae</taxon>
        <taxon>Telluria group</taxon>
        <taxon>Pseudoduganella</taxon>
    </lineage>
</organism>
<dbReference type="NCBIfam" id="TIGR03347">
    <property type="entry name" value="VI_chp_1"/>
    <property type="match status" value="1"/>
</dbReference>
<dbReference type="PANTHER" id="PTHR35564">
    <property type="match status" value="1"/>
</dbReference>
<dbReference type="InterPro" id="IPR010732">
    <property type="entry name" value="T6SS_TssG-like"/>
</dbReference>
<name>A0A1I7JXI1_9BURK</name>
<sequence>MPAQKRTCEPGVIERLVQAPQRYQFAQAVRLLVRWLADHGVPYEQAYTDVLRFQASLSLAFPAGDIEALQMEGAPGGTMPRHVRLTPACIGLLGANGALPFHYTERIAAAEADPELAGAKPFMDMLAQRMVALYCQAWGKHRLEHSLDMGGADTQRPLLLALGGNAALFRAAEAEGAIRADTAARYAGLLRARPASAVAISQVLSEYFGVPVRLEQFDGCWDPIPVQARSTLGVTRPRLGHGAVLGTRVWRHDRQARLDIGPLKRDELQRFLPRGEAAAALAAMLKLFGAPKLRYEVRLILGASCIGPIVLAPPGARRRLGWDTFLPDKAGKVARPEVRYRLTI</sequence>